<dbReference type="RefSeq" id="WP_194372383.1">
    <property type="nucleotide sequence ID" value="NZ_CP054492.1"/>
</dbReference>
<evidence type="ECO:0000256" key="1">
    <source>
        <dbReference type="ARBA" id="ARBA00022500"/>
    </source>
</evidence>
<sequence>MYIKKFIHVGEIHIGARETEISTILGSCIAVCLYDSVNCVGGMNHYLVPLWNENGLQSPKYGNISIPRLIESMVNIGCEIKNMEAKIFGGANVIDVSSVEMMIGRKNILIAKEILREYGIPITAQDVGGEKGRRIMMRSDTGKVFLKYTKSGDE</sequence>
<comment type="similarity">
    <text evidence="3">Belongs to the CheD family.</text>
</comment>
<dbReference type="GO" id="GO:0050568">
    <property type="term" value="F:protein-glutamine glutaminase activity"/>
    <property type="evidence" value="ECO:0007669"/>
    <property type="project" value="UniProtKB-UniRule"/>
</dbReference>
<dbReference type="EC" id="3.5.1.44" evidence="3"/>
<comment type="catalytic activity">
    <reaction evidence="3">
        <text>L-glutaminyl-[protein] + H2O = L-glutamyl-[protein] + NH4(+)</text>
        <dbReference type="Rhea" id="RHEA:16441"/>
        <dbReference type="Rhea" id="RHEA-COMP:10207"/>
        <dbReference type="Rhea" id="RHEA-COMP:10208"/>
        <dbReference type="ChEBI" id="CHEBI:15377"/>
        <dbReference type="ChEBI" id="CHEBI:28938"/>
        <dbReference type="ChEBI" id="CHEBI:29973"/>
        <dbReference type="ChEBI" id="CHEBI:30011"/>
        <dbReference type="EC" id="3.5.1.44"/>
    </reaction>
</comment>
<dbReference type="PANTHER" id="PTHR35147:SF3">
    <property type="entry name" value="CHEMORECEPTOR GLUTAMINE DEAMIDASE CHED 1-RELATED"/>
    <property type="match status" value="1"/>
</dbReference>
<dbReference type="SUPFAM" id="SSF64438">
    <property type="entry name" value="CNF1/YfiH-like putative cysteine hydrolases"/>
    <property type="match status" value="1"/>
</dbReference>
<evidence type="ECO:0000313" key="5">
    <source>
        <dbReference type="Proteomes" id="UP000593994"/>
    </source>
</evidence>
<dbReference type="GO" id="GO:0006935">
    <property type="term" value="P:chemotaxis"/>
    <property type="evidence" value="ECO:0007669"/>
    <property type="project" value="UniProtKB-UniRule"/>
</dbReference>
<evidence type="ECO:0000313" key="4">
    <source>
        <dbReference type="EMBL" id="QOY53360.1"/>
    </source>
</evidence>
<keyword evidence="2 3" id="KW-0378">Hydrolase</keyword>
<keyword evidence="5" id="KW-1185">Reference proteome</keyword>
<comment type="function">
    <text evidence="3">Probably deamidates glutamine residues to glutamate on methyl-accepting chemotaxis receptors (MCPs), playing an important role in chemotaxis.</text>
</comment>
<dbReference type="Gene3D" id="3.30.1330.200">
    <property type="match status" value="1"/>
</dbReference>
<keyword evidence="1 3" id="KW-0145">Chemotaxis</keyword>
<proteinExistence type="inferred from homology"/>
<dbReference type="AlphaFoldDB" id="A0A7S7LXV7"/>
<dbReference type="EMBL" id="CP054492">
    <property type="protein sequence ID" value="QOY53360.1"/>
    <property type="molecule type" value="Genomic_DNA"/>
</dbReference>
<dbReference type="InterPro" id="IPR011324">
    <property type="entry name" value="Cytotoxic_necrot_fac-like_cat"/>
</dbReference>
<accession>A0A7S7LXV7</accession>
<dbReference type="KEGG" id="sbal:HUE88_06725"/>
<dbReference type="Pfam" id="PF03975">
    <property type="entry name" value="CheD"/>
    <property type="match status" value="1"/>
</dbReference>
<dbReference type="Proteomes" id="UP000593994">
    <property type="component" value="Chromosome"/>
</dbReference>
<name>A0A7S7LXV7_9BACT</name>
<dbReference type="PANTHER" id="PTHR35147">
    <property type="entry name" value="CHEMORECEPTOR GLUTAMINE DEAMIDASE CHED-RELATED"/>
    <property type="match status" value="1"/>
</dbReference>
<dbReference type="HAMAP" id="MF_01440">
    <property type="entry name" value="CheD"/>
    <property type="match status" value="1"/>
</dbReference>
<dbReference type="InterPro" id="IPR005659">
    <property type="entry name" value="Chemorcpt_Glu_NH3ase_CheD"/>
</dbReference>
<dbReference type="CDD" id="cd16352">
    <property type="entry name" value="CheD"/>
    <property type="match status" value="1"/>
</dbReference>
<evidence type="ECO:0000256" key="3">
    <source>
        <dbReference type="HAMAP-Rule" id="MF_01440"/>
    </source>
</evidence>
<gene>
    <name evidence="3" type="primary">cheD</name>
    <name evidence="4" type="ORF">HUE88_06725</name>
</gene>
<organism evidence="4 5">
    <name type="scientific">Candidatus Sulfurimonas baltica</name>
    <dbReference type="NCBI Taxonomy" id="2740404"/>
    <lineage>
        <taxon>Bacteria</taxon>
        <taxon>Pseudomonadati</taxon>
        <taxon>Campylobacterota</taxon>
        <taxon>Epsilonproteobacteria</taxon>
        <taxon>Campylobacterales</taxon>
        <taxon>Sulfurimonadaceae</taxon>
        <taxon>Sulfurimonas</taxon>
    </lineage>
</organism>
<dbReference type="InterPro" id="IPR038592">
    <property type="entry name" value="CheD-like_sf"/>
</dbReference>
<protein>
    <recommendedName>
        <fullName evidence="3">Probable chemoreceptor glutamine deamidase CheD</fullName>
        <ecNumber evidence="3">3.5.1.44</ecNumber>
    </recommendedName>
</protein>
<evidence type="ECO:0000256" key="2">
    <source>
        <dbReference type="ARBA" id="ARBA00022801"/>
    </source>
</evidence>
<reference evidence="4 5" key="1">
    <citation type="submission" date="2020-05" db="EMBL/GenBank/DDBJ databases">
        <title>Sulfurimonas marisnigri, sp. nov., and Sulfurimonas baltica, sp. nov., manganese oxide reducing chemolithoautotrophs of the class Epsilonproteobacteria isolated from the pelagic redoxclines of the Black and Baltic Seas and emended description of the genus Sulfurimonas.</title>
        <authorList>
            <person name="Henkel J.V."/>
            <person name="Laudan C."/>
            <person name="Werner J."/>
            <person name="Neu T."/>
            <person name="Plewe S."/>
            <person name="Sproer C."/>
            <person name="Bunk B."/>
            <person name="Schulz-Vogt H.N."/>
        </authorList>
    </citation>
    <scope>NUCLEOTIDE SEQUENCE [LARGE SCALE GENOMIC DNA]</scope>
    <source>
        <strain evidence="4 5">GD2</strain>
    </source>
</reference>